<protein>
    <submittedName>
        <fullName evidence="2">ATPase subunit 8</fullName>
    </submittedName>
</protein>
<name>A0A5B9XXR2_9HEMI</name>
<feature type="transmembrane region" description="Helical" evidence="1">
    <location>
        <begin position="6"/>
        <end position="26"/>
    </location>
</feature>
<gene>
    <name evidence="2" type="primary">atp8</name>
</gene>
<sequence length="48" mass="5829">MSPMSWMTLMIVFILSLIIINSMMYFNKKYSTKTSMKNMTKNTLNWKW</sequence>
<dbReference type="GeneID" id="41797904"/>
<accession>A0A5B9XXR2</accession>
<geneLocation type="mitochondrion" evidence="2"/>
<reference evidence="2" key="1">
    <citation type="submission" date="2019-06" db="EMBL/GenBank/DDBJ databases">
        <authorList>
            <person name="Esemu S.N."/>
            <person name="Dong X."/>
            <person name="Hartley C.S."/>
            <person name="Post R.J."/>
            <person name="Ndip L.M."/>
            <person name="Darby A.C."/>
            <person name="Makepeace B.L."/>
        </authorList>
    </citation>
    <scope>NUCLEOTIDE SEQUENCE</scope>
</reference>
<evidence type="ECO:0000313" key="2">
    <source>
        <dbReference type="EMBL" id="QEH58919.1"/>
    </source>
</evidence>
<keyword evidence="1" id="KW-0812">Transmembrane</keyword>
<keyword evidence="1" id="KW-0472">Membrane</keyword>
<dbReference type="EMBL" id="MN027275">
    <property type="protein sequence ID" value="QEH58919.1"/>
    <property type="molecule type" value="Genomic_DNA"/>
</dbReference>
<dbReference type="AlphaFoldDB" id="A0A5B9XXR2"/>
<evidence type="ECO:0000256" key="1">
    <source>
        <dbReference type="SAM" id="Phobius"/>
    </source>
</evidence>
<organism evidence="2">
    <name type="scientific">Limnogonus intermedius</name>
    <dbReference type="NCBI Taxonomy" id="913169"/>
    <lineage>
        <taxon>Eukaryota</taxon>
        <taxon>Metazoa</taxon>
        <taxon>Ecdysozoa</taxon>
        <taxon>Arthropoda</taxon>
        <taxon>Hexapoda</taxon>
        <taxon>Insecta</taxon>
        <taxon>Pterygota</taxon>
        <taxon>Neoptera</taxon>
        <taxon>Paraneoptera</taxon>
        <taxon>Hemiptera</taxon>
        <taxon>Heteroptera</taxon>
        <taxon>Gerromorpha</taxon>
        <taxon>Gerroidea</taxon>
        <taxon>Gerridae</taxon>
        <taxon>Gerrinae</taxon>
        <taxon>Limnogonus</taxon>
    </lineage>
</organism>
<keyword evidence="2" id="KW-0496">Mitochondrion</keyword>
<keyword evidence="1" id="KW-1133">Transmembrane helix</keyword>
<proteinExistence type="predicted"/>
<dbReference type="RefSeq" id="YP_009692494.1">
    <property type="nucleotide sequence ID" value="NC_044724.1"/>
</dbReference>